<dbReference type="RefSeq" id="WP_186741387.1">
    <property type="nucleotide sequence ID" value="NZ_CP060394.1"/>
</dbReference>
<feature type="compositionally biased region" description="Polar residues" evidence="1">
    <location>
        <begin position="23"/>
        <end position="44"/>
    </location>
</feature>
<dbReference type="KEGG" id="adin:H7849_18390"/>
<evidence type="ECO:0000313" key="2">
    <source>
        <dbReference type="EMBL" id="QNI31056.1"/>
    </source>
</evidence>
<keyword evidence="3" id="KW-1185">Reference proteome</keyword>
<evidence type="ECO:0000313" key="3">
    <source>
        <dbReference type="Proteomes" id="UP000515312"/>
    </source>
</evidence>
<dbReference type="Proteomes" id="UP000515312">
    <property type="component" value="Chromosome"/>
</dbReference>
<evidence type="ECO:0000256" key="1">
    <source>
        <dbReference type="SAM" id="MobiDB-lite"/>
    </source>
</evidence>
<dbReference type="AlphaFoldDB" id="A0A7G8BET6"/>
<sequence>MSLARAQSVASVDDIPDAPDTALAQQTSDQSGGMRSQQQTSADPTNLEGKQTKRILWIVPNFRSVSVDEKLPPQSLKDKFVTTTLDSFDYSAFIFAGMLAGVAQAENSYPEFHQGAAGYGRYYWHTLADQAVENYNVEFIFPTVLKQDSRYYTLGRGGIIKRTAYSFSRVLITRTDSGNETFNTSEIMGAGSASAISSLYYPSRERTWTKIGQHWLTNVSLDGMTFIFKEFWPDINNAIFHQKQ</sequence>
<organism evidence="2 3">
    <name type="scientific">Alloacidobacterium dinghuense</name>
    <dbReference type="NCBI Taxonomy" id="2763107"/>
    <lineage>
        <taxon>Bacteria</taxon>
        <taxon>Pseudomonadati</taxon>
        <taxon>Acidobacteriota</taxon>
        <taxon>Terriglobia</taxon>
        <taxon>Terriglobales</taxon>
        <taxon>Acidobacteriaceae</taxon>
        <taxon>Alloacidobacterium</taxon>
    </lineage>
</organism>
<name>A0A7G8BET6_9BACT</name>
<dbReference type="EMBL" id="CP060394">
    <property type="protein sequence ID" value="QNI31056.1"/>
    <property type="molecule type" value="Genomic_DNA"/>
</dbReference>
<feature type="region of interest" description="Disordered" evidence="1">
    <location>
        <begin position="1"/>
        <end position="47"/>
    </location>
</feature>
<accession>A0A7G8BET6</accession>
<proteinExistence type="predicted"/>
<reference evidence="2 3" key="1">
    <citation type="submission" date="2020-08" db="EMBL/GenBank/DDBJ databases">
        <title>Edaphobacter telluris sp. nov. and Acidobacterium dinghuensis sp. nov., two acidobacteria isolated from forest soil.</title>
        <authorList>
            <person name="Fu J."/>
            <person name="Qiu L."/>
        </authorList>
    </citation>
    <scope>NUCLEOTIDE SEQUENCE [LARGE SCALE GENOMIC DNA]</scope>
    <source>
        <strain evidence="2">4Y35</strain>
    </source>
</reference>
<protein>
    <submittedName>
        <fullName evidence="2">Uncharacterized protein</fullName>
    </submittedName>
</protein>
<gene>
    <name evidence="2" type="ORF">H7849_18390</name>
</gene>